<gene>
    <name evidence="7" type="ORF">PPENT_87.1.T0330303</name>
</gene>
<dbReference type="GO" id="GO:0005198">
    <property type="term" value="F:structural molecule activity"/>
    <property type="evidence" value="ECO:0007669"/>
    <property type="project" value="InterPro"/>
</dbReference>
<name>A0A8S1U7I4_9CILI</name>
<keyword evidence="4" id="KW-0677">Repeat</keyword>
<sequence>MLIDTTHRDIIHDIAYYFDGNQFATASSDQTMRVYNKKMKKSADCKCHDGPIWKIRWADSKFGQLIATCSQDKGVSAWEVWEEEKFLQEDRNKYQYNGNREQQFQRARKLQLTYNLVQNQMVYYWLQHMLMENYNSQTISWNHAPLEREMLVAAGNAEQQKYLSKIQIDHFNGVKLWLYECQNMSIKNLE</sequence>
<evidence type="ECO:0000256" key="6">
    <source>
        <dbReference type="PROSITE-ProRule" id="PRU00221"/>
    </source>
</evidence>
<evidence type="ECO:0000256" key="3">
    <source>
        <dbReference type="ARBA" id="ARBA00022574"/>
    </source>
</evidence>
<evidence type="ECO:0000313" key="8">
    <source>
        <dbReference type="Proteomes" id="UP000689195"/>
    </source>
</evidence>
<keyword evidence="8" id="KW-1185">Reference proteome</keyword>
<comment type="caution">
    <text evidence="7">The sequence shown here is derived from an EMBL/GenBank/DDBJ whole genome shotgun (WGS) entry which is preliminary data.</text>
</comment>
<evidence type="ECO:0000256" key="2">
    <source>
        <dbReference type="ARBA" id="ARBA00022448"/>
    </source>
</evidence>
<organism evidence="7 8">
    <name type="scientific">Paramecium pentaurelia</name>
    <dbReference type="NCBI Taxonomy" id="43138"/>
    <lineage>
        <taxon>Eukaryota</taxon>
        <taxon>Sar</taxon>
        <taxon>Alveolata</taxon>
        <taxon>Ciliophora</taxon>
        <taxon>Intramacronucleata</taxon>
        <taxon>Oligohymenophorea</taxon>
        <taxon>Peniculida</taxon>
        <taxon>Parameciidae</taxon>
        <taxon>Paramecium</taxon>
    </lineage>
</organism>
<dbReference type="SMART" id="SM00320">
    <property type="entry name" value="WD40"/>
    <property type="match status" value="2"/>
</dbReference>
<evidence type="ECO:0000256" key="1">
    <source>
        <dbReference type="ARBA" id="ARBA00004259"/>
    </source>
</evidence>
<keyword evidence="2" id="KW-0813">Transport</keyword>
<dbReference type="InterPro" id="IPR001680">
    <property type="entry name" value="WD40_rpt"/>
</dbReference>
<evidence type="ECO:0000256" key="5">
    <source>
        <dbReference type="ARBA" id="ARBA00023242"/>
    </source>
</evidence>
<dbReference type="Proteomes" id="UP000689195">
    <property type="component" value="Unassembled WGS sequence"/>
</dbReference>
<dbReference type="GO" id="GO:1904263">
    <property type="term" value="P:positive regulation of TORC1 signaling"/>
    <property type="evidence" value="ECO:0007669"/>
    <property type="project" value="TreeGrafter"/>
</dbReference>
<dbReference type="PROSITE" id="PS50082">
    <property type="entry name" value="WD_REPEATS_2"/>
    <property type="match status" value="1"/>
</dbReference>
<dbReference type="GO" id="GO:0034198">
    <property type="term" value="P:cellular response to amino acid starvation"/>
    <property type="evidence" value="ECO:0007669"/>
    <property type="project" value="TreeGrafter"/>
</dbReference>
<evidence type="ECO:0000313" key="7">
    <source>
        <dbReference type="EMBL" id="CAD8159747.1"/>
    </source>
</evidence>
<dbReference type="AlphaFoldDB" id="A0A8S1U7I4"/>
<proteinExistence type="predicted"/>
<protein>
    <submittedName>
        <fullName evidence="7">Uncharacterized protein</fullName>
    </submittedName>
</protein>
<keyword evidence="3 6" id="KW-0853">WD repeat</keyword>
<accession>A0A8S1U7I4</accession>
<reference evidence="7" key="1">
    <citation type="submission" date="2021-01" db="EMBL/GenBank/DDBJ databases">
        <authorList>
            <consortium name="Genoscope - CEA"/>
            <person name="William W."/>
        </authorList>
    </citation>
    <scope>NUCLEOTIDE SEQUENCE</scope>
</reference>
<keyword evidence="5" id="KW-0539">Nucleus</keyword>
<dbReference type="OrthoDB" id="364224at2759"/>
<dbReference type="EMBL" id="CAJJDO010000033">
    <property type="protein sequence ID" value="CAD8159747.1"/>
    <property type="molecule type" value="Genomic_DNA"/>
</dbReference>
<dbReference type="PANTHER" id="PTHR11024">
    <property type="entry name" value="NUCLEAR PORE COMPLEX PROTEIN SEC13 / SEH1 FAMILY MEMBER"/>
    <property type="match status" value="1"/>
</dbReference>
<dbReference type="Pfam" id="PF00400">
    <property type="entry name" value="WD40"/>
    <property type="match status" value="2"/>
</dbReference>
<dbReference type="GO" id="GO:0035859">
    <property type="term" value="C:Seh1-associated complex"/>
    <property type="evidence" value="ECO:0007669"/>
    <property type="project" value="TreeGrafter"/>
</dbReference>
<feature type="repeat" description="WD" evidence="6">
    <location>
        <begin position="4"/>
        <end position="36"/>
    </location>
</feature>
<evidence type="ECO:0000256" key="4">
    <source>
        <dbReference type="ARBA" id="ARBA00022737"/>
    </source>
</evidence>
<comment type="subcellular location">
    <subcellularLocation>
        <location evidence="1">Nucleus envelope</location>
    </subcellularLocation>
</comment>
<dbReference type="InterPro" id="IPR037363">
    <property type="entry name" value="Sec13/Seh1_fam"/>
</dbReference>
<dbReference type="PANTHER" id="PTHR11024:SF3">
    <property type="entry name" value="NUCLEOPORIN SEH1"/>
    <property type="match status" value="1"/>
</dbReference>
<dbReference type="GO" id="GO:0031080">
    <property type="term" value="C:nuclear pore outer ring"/>
    <property type="evidence" value="ECO:0007669"/>
    <property type="project" value="TreeGrafter"/>
</dbReference>